<name>A0A183IVF1_9BILA</name>
<dbReference type="SMART" id="SM00360">
    <property type="entry name" value="RRM"/>
    <property type="match status" value="1"/>
</dbReference>
<evidence type="ECO:0000256" key="1">
    <source>
        <dbReference type="ARBA" id="ARBA00010290"/>
    </source>
</evidence>
<dbReference type="Gene3D" id="3.40.50.300">
    <property type="entry name" value="P-loop containing nucleotide triphosphate hydrolases"/>
    <property type="match status" value="1"/>
</dbReference>
<protein>
    <recommendedName>
        <fullName evidence="6">ADP-ribosylation factor-like protein 2</fullName>
    </recommendedName>
</protein>
<dbReference type="SMART" id="SM00175">
    <property type="entry name" value="RAB"/>
    <property type="match status" value="1"/>
</dbReference>
<accession>A0A183IVF1</accession>
<feature type="binding site" evidence="7">
    <location>
        <position position="312"/>
    </location>
    <ligand>
        <name>GTP</name>
        <dbReference type="ChEBI" id="CHEBI:37565"/>
    </ligand>
</feature>
<dbReference type="EMBL" id="UZAM01010767">
    <property type="protein sequence ID" value="VDP13659.1"/>
    <property type="molecule type" value="Genomic_DNA"/>
</dbReference>
<feature type="binding site" evidence="7">
    <location>
        <begin position="368"/>
        <end position="371"/>
    </location>
    <ligand>
        <name>GTP</name>
        <dbReference type="ChEBI" id="CHEBI:37565"/>
    </ligand>
</feature>
<gene>
    <name evidence="10" type="ORF">SBAD_LOCUS7598</name>
</gene>
<evidence type="ECO:0000313" key="11">
    <source>
        <dbReference type="Proteomes" id="UP000270296"/>
    </source>
</evidence>
<keyword evidence="8" id="KW-0460">Magnesium</keyword>
<dbReference type="OrthoDB" id="2011769at2759"/>
<evidence type="ECO:0000256" key="2">
    <source>
        <dbReference type="ARBA" id="ARBA00022707"/>
    </source>
</evidence>
<dbReference type="Proteomes" id="UP000270296">
    <property type="component" value="Unassembled WGS sequence"/>
</dbReference>
<dbReference type="FunFam" id="3.40.50.300:FF:000393">
    <property type="entry name" value="ADP-ribosylation factor-like 2, arl2"/>
    <property type="match status" value="1"/>
</dbReference>
<dbReference type="WBParaSite" id="SBAD_0000788701-mRNA-1">
    <property type="protein sequence ID" value="SBAD_0000788701-mRNA-1"/>
    <property type="gene ID" value="SBAD_0000788701"/>
</dbReference>
<reference evidence="12" key="1">
    <citation type="submission" date="2016-06" db="UniProtKB">
        <authorList>
            <consortium name="WormBaseParasite"/>
        </authorList>
    </citation>
    <scope>IDENTIFICATION</scope>
</reference>
<keyword evidence="5" id="KW-0449">Lipoprotein</keyword>
<feature type="binding site" evidence="8">
    <location>
        <position position="273"/>
    </location>
    <ligand>
        <name>Mg(2+)</name>
        <dbReference type="ChEBI" id="CHEBI:18420"/>
    </ligand>
</feature>
<dbReference type="GO" id="GO:0005525">
    <property type="term" value="F:GTP binding"/>
    <property type="evidence" value="ECO:0007669"/>
    <property type="project" value="UniProtKB-KW"/>
</dbReference>
<dbReference type="InterPro" id="IPR044612">
    <property type="entry name" value="ARL2/3"/>
</dbReference>
<dbReference type="InterPro" id="IPR045873">
    <property type="entry name" value="Arl2"/>
</dbReference>
<dbReference type="CDD" id="cd12933">
    <property type="entry name" value="eIF3G"/>
    <property type="match status" value="1"/>
</dbReference>
<evidence type="ECO:0000256" key="5">
    <source>
        <dbReference type="ARBA" id="ARBA00023288"/>
    </source>
</evidence>
<dbReference type="CDD" id="cd04154">
    <property type="entry name" value="Arl2"/>
    <property type="match status" value="1"/>
</dbReference>
<dbReference type="InterPro" id="IPR024675">
    <property type="entry name" value="eIF3g_N"/>
</dbReference>
<evidence type="ECO:0000256" key="7">
    <source>
        <dbReference type="PIRSR" id="PIRSR606689-1"/>
    </source>
</evidence>
<feature type="binding site" evidence="8">
    <location>
        <position position="290"/>
    </location>
    <ligand>
        <name>Mg(2+)</name>
        <dbReference type="ChEBI" id="CHEBI:18420"/>
    </ligand>
</feature>
<dbReference type="InterPro" id="IPR005225">
    <property type="entry name" value="Small_GTP-bd"/>
</dbReference>
<dbReference type="GO" id="GO:0003924">
    <property type="term" value="F:GTPase activity"/>
    <property type="evidence" value="ECO:0007669"/>
    <property type="project" value="InterPro"/>
</dbReference>
<sequence>GLKPSWAEQVEAETELPEEEEIIKDGIRTVKHYKFGENGQKVRLLMQYKIERKKVPKAVALRKKWHKFGEAAVLAGEESSQSTTNLGEEVKMQFVRTRTGEPTELNREETDAAKLKVQPQIRVCRYCKSPDHWTPQCPYKDFIEGERAAAEGTVPKDARQKELEEKMKSGTYVPPSLRMGGAARMSTDLNQRRDDTTVRVTNLPEDTTDLVLKDIFSKSGKVYRIYLAKDKITNKCKCCFLVAMGFLTIIRKMKQKENEMRIVVLGLDNAGKTTILKKLNGEDTDSVSPTLGFNIETVELMGWSLNIWDVGGQKSLRSYWRNYFEETDGLIWVVDSSDRLRMPDCKKELKKLLYEERLLGATLLVMANKQDLLGALTADEIRTELDLDSITSSHHWNIVSCSAVTGQNLVEAMEWLVKDITSRVYILE</sequence>
<evidence type="ECO:0000259" key="9">
    <source>
        <dbReference type="SMART" id="SM00360"/>
    </source>
</evidence>
<dbReference type="SUPFAM" id="SSF54928">
    <property type="entry name" value="RNA-binding domain, RBD"/>
    <property type="match status" value="1"/>
</dbReference>
<dbReference type="SMART" id="SM00177">
    <property type="entry name" value="ARF"/>
    <property type="match status" value="1"/>
</dbReference>
<dbReference type="InterPro" id="IPR035979">
    <property type="entry name" value="RBD_domain_sf"/>
</dbReference>
<dbReference type="InterPro" id="IPR012677">
    <property type="entry name" value="Nucleotide-bd_a/b_plait_sf"/>
</dbReference>
<reference evidence="10 11" key="2">
    <citation type="submission" date="2018-11" db="EMBL/GenBank/DDBJ databases">
        <authorList>
            <consortium name="Pathogen Informatics"/>
        </authorList>
    </citation>
    <scope>NUCLEOTIDE SEQUENCE [LARGE SCALE GENOMIC DNA]</scope>
</reference>
<keyword evidence="3 7" id="KW-0547">Nucleotide-binding</keyword>
<dbReference type="PANTHER" id="PTHR45697">
    <property type="entry name" value="ADP-RIBOSYLATION FACTOR-LIKE PROTEIN 2-RELATED"/>
    <property type="match status" value="1"/>
</dbReference>
<evidence type="ECO:0000313" key="10">
    <source>
        <dbReference type="EMBL" id="VDP13659.1"/>
    </source>
</evidence>
<evidence type="ECO:0000313" key="12">
    <source>
        <dbReference type="WBParaSite" id="SBAD_0000788701-mRNA-1"/>
    </source>
</evidence>
<dbReference type="GO" id="GO:0003723">
    <property type="term" value="F:RNA binding"/>
    <property type="evidence" value="ECO:0007669"/>
    <property type="project" value="InterPro"/>
</dbReference>
<organism evidence="12">
    <name type="scientific">Soboliphyme baturini</name>
    <dbReference type="NCBI Taxonomy" id="241478"/>
    <lineage>
        <taxon>Eukaryota</taxon>
        <taxon>Metazoa</taxon>
        <taxon>Ecdysozoa</taxon>
        <taxon>Nematoda</taxon>
        <taxon>Enoplea</taxon>
        <taxon>Dorylaimia</taxon>
        <taxon>Dioctophymatida</taxon>
        <taxon>Dioctophymatoidea</taxon>
        <taxon>Soboliphymatidae</taxon>
        <taxon>Soboliphyme</taxon>
    </lineage>
</organism>
<proteinExistence type="inferred from homology"/>
<dbReference type="GO" id="GO:0046872">
    <property type="term" value="F:metal ion binding"/>
    <property type="evidence" value="ECO:0007669"/>
    <property type="project" value="UniProtKB-KW"/>
</dbReference>
<dbReference type="AlphaFoldDB" id="A0A183IVF1"/>
<dbReference type="Gene3D" id="3.30.70.330">
    <property type="match status" value="1"/>
</dbReference>
<dbReference type="InterPro" id="IPR006689">
    <property type="entry name" value="Small_GTPase_ARF/SAR"/>
</dbReference>
<keyword evidence="8" id="KW-0479">Metal-binding</keyword>
<dbReference type="PROSITE" id="PS51417">
    <property type="entry name" value="ARF"/>
    <property type="match status" value="1"/>
</dbReference>
<comment type="similarity">
    <text evidence="1">Belongs to the small GTPase superfamily. Arf family.</text>
</comment>
<dbReference type="Pfam" id="PF00025">
    <property type="entry name" value="Arf"/>
    <property type="match status" value="1"/>
</dbReference>
<evidence type="ECO:0000256" key="4">
    <source>
        <dbReference type="ARBA" id="ARBA00023134"/>
    </source>
</evidence>
<keyword evidence="2" id="KW-0519">Myristate</keyword>
<dbReference type="NCBIfam" id="TIGR00231">
    <property type="entry name" value="small_GTP"/>
    <property type="match status" value="1"/>
</dbReference>
<dbReference type="Pfam" id="PF12353">
    <property type="entry name" value="eIF3g"/>
    <property type="match status" value="1"/>
</dbReference>
<dbReference type="SMART" id="SM00178">
    <property type="entry name" value="SAR"/>
    <property type="match status" value="1"/>
</dbReference>
<dbReference type="PRINTS" id="PR00328">
    <property type="entry name" value="SAR1GTPBP"/>
</dbReference>
<feature type="binding site" evidence="7">
    <location>
        <begin position="266"/>
        <end position="273"/>
    </location>
    <ligand>
        <name>GTP</name>
        <dbReference type="ChEBI" id="CHEBI:37565"/>
    </ligand>
</feature>
<evidence type="ECO:0000256" key="8">
    <source>
        <dbReference type="PIRSR" id="PIRSR606689-2"/>
    </source>
</evidence>
<evidence type="ECO:0000256" key="3">
    <source>
        <dbReference type="ARBA" id="ARBA00022741"/>
    </source>
</evidence>
<keyword evidence="11" id="KW-1185">Reference proteome</keyword>
<dbReference type="InterPro" id="IPR000504">
    <property type="entry name" value="RRM_dom"/>
</dbReference>
<dbReference type="SUPFAM" id="SSF52540">
    <property type="entry name" value="P-loop containing nucleoside triphosphate hydrolases"/>
    <property type="match status" value="1"/>
</dbReference>
<dbReference type="Pfam" id="PF00076">
    <property type="entry name" value="RRM_1"/>
    <property type="match status" value="1"/>
</dbReference>
<evidence type="ECO:0000256" key="6">
    <source>
        <dbReference type="ARBA" id="ARBA00026198"/>
    </source>
</evidence>
<dbReference type="InterPro" id="IPR027417">
    <property type="entry name" value="P-loop_NTPase"/>
</dbReference>
<feature type="domain" description="RRM" evidence="9">
    <location>
        <begin position="197"/>
        <end position="266"/>
    </location>
</feature>
<keyword evidence="4 7" id="KW-0342">GTP-binding</keyword>